<protein>
    <submittedName>
        <fullName evidence="2">Uncharacterized protein</fullName>
    </submittedName>
</protein>
<dbReference type="EMBL" id="BAAAZG010000020">
    <property type="protein sequence ID" value="GAA4075685.1"/>
    <property type="molecule type" value="Genomic_DNA"/>
</dbReference>
<accession>A0ABP7VWS8</accession>
<organism evidence="2 3">
    <name type="scientific">Actinomadura miaoliensis</name>
    <dbReference type="NCBI Taxonomy" id="430685"/>
    <lineage>
        <taxon>Bacteria</taxon>
        <taxon>Bacillati</taxon>
        <taxon>Actinomycetota</taxon>
        <taxon>Actinomycetes</taxon>
        <taxon>Streptosporangiales</taxon>
        <taxon>Thermomonosporaceae</taxon>
        <taxon>Actinomadura</taxon>
    </lineage>
</organism>
<reference evidence="3" key="1">
    <citation type="journal article" date="2019" name="Int. J. Syst. Evol. Microbiol.">
        <title>The Global Catalogue of Microorganisms (GCM) 10K type strain sequencing project: providing services to taxonomists for standard genome sequencing and annotation.</title>
        <authorList>
            <consortium name="The Broad Institute Genomics Platform"/>
            <consortium name="The Broad Institute Genome Sequencing Center for Infectious Disease"/>
            <person name="Wu L."/>
            <person name="Ma J."/>
        </authorList>
    </citation>
    <scope>NUCLEOTIDE SEQUENCE [LARGE SCALE GENOMIC DNA]</scope>
    <source>
        <strain evidence="3">JCM 16702</strain>
    </source>
</reference>
<name>A0ABP7VWS8_9ACTN</name>
<comment type="caution">
    <text evidence="2">The sequence shown here is derived from an EMBL/GenBank/DDBJ whole genome shotgun (WGS) entry which is preliminary data.</text>
</comment>
<proteinExistence type="predicted"/>
<feature type="region of interest" description="Disordered" evidence="1">
    <location>
        <begin position="1"/>
        <end position="49"/>
    </location>
</feature>
<gene>
    <name evidence="2" type="ORF">GCM10022214_36210</name>
</gene>
<evidence type="ECO:0000256" key="1">
    <source>
        <dbReference type="SAM" id="MobiDB-lite"/>
    </source>
</evidence>
<sequence>MFNQALAWEISSRAPSQQGAKAKEEGAGGVLEGAQPLRGSAPRTPGGTE</sequence>
<dbReference type="Proteomes" id="UP001500683">
    <property type="component" value="Unassembled WGS sequence"/>
</dbReference>
<keyword evidence="3" id="KW-1185">Reference proteome</keyword>
<evidence type="ECO:0000313" key="2">
    <source>
        <dbReference type="EMBL" id="GAA4075685.1"/>
    </source>
</evidence>
<evidence type="ECO:0000313" key="3">
    <source>
        <dbReference type="Proteomes" id="UP001500683"/>
    </source>
</evidence>